<protein>
    <submittedName>
        <fullName evidence="1">Uncharacterized protein</fullName>
    </submittedName>
</protein>
<dbReference type="EMBL" id="BMMK01000011">
    <property type="protein sequence ID" value="GGM55635.1"/>
    <property type="molecule type" value="Genomic_DNA"/>
</dbReference>
<comment type="caution">
    <text evidence="1">The sequence shown here is derived from an EMBL/GenBank/DDBJ whole genome shotgun (WGS) entry which is preliminary data.</text>
</comment>
<evidence type="ECO:0000313" key="1">
    <source>
        <dbReference type="EMBL" id="GGM55635.1"/>
    </source>
</evidence>
<organism evidence="1 2">
    <name type="scientific">Longimycelium tulufanense</name>
    <dbReference type="NCBI Taxonomy" id="907463"/>
    <lineage>
        <taxon>Bacteria</taxon>
        <taxon>Bacillati</taxon>
        <taxon>Actinomycetota</taxon>
        <taxon>Actinomycetes</taxon>
        <taxon>Pseudonocardiales</taxon>
        <taxon>Pseudonocardiaceae</taxon>
        <taxon>Longimycelium</taxon>
    </lineage>
</organism>
<dbReference type="Proteomes" id="UP000637578">
    <property type="component" value="Unassembled WGS sequence"/>
</dbReference>
<name>A0A8J3FW05_9PSEU</name>
<proteinExistence type="predicted"/>
<accession>A0A8J3FW05</accession>
<dbReference type="AlphaFoldDB" id="A0A8J3FW05"/>
<evidence type="ECO:0000313" key="2">
    <source>
        <dbReference type="Proteomes" id="UP000637578"/>
    </source>
</evidence>
<reference evidence="1" key="2">
    <citation type="submission" date="2020-09" db="EMBL/GenBank/DDBJ databases">
        <authorList>
            <person name="Sun Q."/>
            <person name="Zhou Y."/>
        </authorList>
    </citation>
    <scope>NUCLEOTIDE SEQUENCE</scope>
    <source>
        <strain evidence="1">CGMCC 4.5737</strain>
    </source>
</reference>
<keyword evidence="2" id="KW-1185">Reference proteome</keyword>
<sequence length="69" mass="8221">MSVRTMPAWRKRREERPESFTALDELSRALDATEFRLNAAIDARKWDIAVEQLVEKRRLLAQLERYMEG</sequence>
<reference evidence="1" key="1">
    <citation type="journal article" date="2014" name="Int. J. Syst. Evol. Microbiol.">
        <title>Complete genome sequence of Corynebacterium casei LMG S-19264T (=DSM 44701T), isolated from a smear-ripened cheese.</title>
        <authorList>
            <consortium name="US DOE Joint Genome Institute (JGI-PGF)"/>
            <person name="Walter F."/>
            <person name="Albersmeier A."/>
            <person name="Kalinowski J."/>
            <person name="Ruckert C."/>
        </authorList>
    </citation>
    <scope>NUCLEOTIDE SEQUENCE</scope>
    <source>
        <strain evidence="1">CGMCC 4.5737</strain>
    </source>
</reference>
<gene>
    <name evidence="1" type="ORF">GCM10012275_28460</name>
</gene>